<dbReference type="PANTHER" id="PTHR11571">
    <property type="entry name" value="GLUTATHIONE S-TRANSFERASE"/>
    <property type="match status" value="1"/>
</dbReference>
<comment type="caution">
    <text evidence="3">The sequence shown here is derived from an EMBL/GenBank/DDBJ whole genome shotgun (WGS) entry which is preliminary data.</text>
</comment>
<reference evidence="3 4" key="1">
    <citation type="submission" date="2023-09" db="EMBL/GenBank/DDBJ databases">
        <authorList>
            <person name="Rey-Velasco X."/>
        </authorList>
    </citation>
    <scope>NUCLEOTIDE SEQUENCE [LARGE SCALE GENOMIC DNA]</scope>
    <source>
        <strain evidence="3 4">W345</strain>
    </source>
</reference>
<evidence type="ECO:0000259" key="2">
    <source>
        <dbReference type="PROSITE" id="PS50405"/>
    </source>
</evidence>
<feature type="domain" description="GST N-terminal" evidence="1">
    <location>
        <begin position="9"/>
        <end position="98"/>
    </location>
</feature>
<dbReference type="RefSeq" id="WP_311364916.1">
    <property type="nucleotide sequence ID" value="NZ_JAVRIC010000011.1"/>
</dbReference>
<dbReference type="PROSITE" id="PS50404">
    <property type="entry name" value="GST_NTER"/>
    <property type="match status" value="1"/>
</dbReference>
<dbReference type="PANTHER" id="PTHR11571:SF263">
    <property type="entry name" value="GLUTATHIONE S-TRANSFERASE"/>
    <property type="match status" value="1"/>
</dbReference>
<dbReference type="Gene3D" id="3.40.30.10">
    <property type="entry name" value="Glutaredoxin"/>
    <property type="match status" value="1"/>
</dbReference>
<dbReference type="Proteomes" id="UP001254608">
    <property type="component" value="Unassembled WGS sequence"/>
</dbReference>
<sequence length="254" mass="28473">MRRASQRDNTYELYYWRGLPGRGEFVRLTLEAAGVAYRDIAQEGGDGAAALTSPMWAIDGNILKTPSFAPPLLRHGELVIGQTANILGYLGPRHDLAPDDEAGRLWVQQLQLTLADWVLEIHDTHHPIASGLHYEDQAEEAARRSEEFLLSRLPKYLDYFDGVIALSPGPYLAGPRMSYADLSLFLVVEGLRYAFPTAMRRREACHPAISTLVEAVLAHPPLATYWHSPRRQAFGDGLFRFYPELDALARKSDD</sequence>
<feature type="domain" description="GST C-terminal" evidence="2">
    <location>
        <begin position="104"/>
        <end position="245"/>
    </location>
</feature>
<dbReference type="InterPro" id="IPR004045">
    <property type="entry name" value="Glutathione_S-Trfase_N"/>
</dbReference>
<dbReference type="Gene3D" id="1.20.1050.10">
    <property type="match status" value="1"/>
</dbReference>
<dbReference type="InterPro" id="IPR036282">
    <property type="entry name" value="Glutathione-S-Trfase_C_sf"/>
</dbReference>
<dbReference type="CDD" id="cd03192">
    <property type="entry name" value="GST_C_Sigma_like"/>
    <property type="match status" value="1"/>
</dbReference>
<dbReference type="PROSITE" id="PS50405">
    <property type="entry name" value="GST_CTER"/>
    <property type="match status" value="1"/>
</dbReference>
<dbReference type="InterPro" id="IPR050213">
    <property type="entry name" value="GST_superfamily"/>
</dbReference>
<evidence type="ECO:0000259" key="1">
    <source>
        <dbReference type="PROSITE" id="PS50404"/>
    </source>
</evidence>
<dbReference type="InterPro" id="IPR010987">
    <property type="entry name" value="Glutathione-S-Trfase_C-like"/>
</dbReference>
<dbReference type="Pfam" id="PF14497">
    <property type="entry name" value="GST_C_3"/>
    <property type="match status" value="1"/>
</dbReference>
<organism evidence="3 4">
    <name type="scientific">Banduia mediterranea</name>
    <dbReference type="NCBI Taxonomy" id="3075609"/>
    <lineage>
        <taxon>Bacteria</taxon>
        <taxon>Pseudomonadati</taxon>
        <taxon>Pseudomonadota</taxon>
        <taxon>Gammaproteobacteria</taxon>
        <taxon>Nevskiales</taxon>
        <taxon>Algiphilaceae</taxon>
        <taxon>Banduia</taxon>
    </lineage>
</organism>
<name>A0ABU2WI25_9GAMM</name>
<gene>
    <name evidence="3" type="ORF">RM530_09125</name>
</gene>
<accession>A0ABU2WI25</accession>
<dbReference type="CDD" id="cd03039">
    <property type="entry name" value="GST_N_Sigma_like"/>
    <property type="match status" value="1"/>
</dbReference>
<dbReference type="SUPFAM" id="SSF52833">
    <property type="entry name" value="Thioredoxin-like"/>
    <property type="match status" value="1"/>
</dbReference>
<evidence type="ECO:0000313" key="3">
    <source>
        <dbReference type="EMBL" id="MDT0497523.1"/>
    </source>
</evidence>
<dbReference type="EMBL" id="JAVRIC010000011">
    <property type="protein sequence ID" value="MDT0497523.1"/>
    <property type="molecule type" value="Genomic_DNA"/>
</dbReference>
<protein>
    <submittedName>
        <fullName evidence="3">Glutathione S-transferase</fullName>
    </submittedName>
</protein>
<dbReference type="InterPro" id="IPR036249">
    <property type="entry name" value="Thioredoxin-like_sf"/>
</dbReference>
<keyword evidence="4" id="KW-1185">Reference proteome</keyword>
<dbReference type="InterPro" id="IPR004046">
    <property type="entry name" value="GST_C"/>
</dbReference>
<dbReference type="SUPFAM" id="SSF47616">
    <property type="entry name" value="GST C-terminal domain-like"/>
    <property type="match status" value="1"/>
</dbReference>
<evidence type="ECO:0000313" key="4">
    <source>
        <dbReference type="Proteomes" id="UP001254608"/>
    </source>
</evidence>
<proteinExistence type="predicted"/>